<name>A0A914V5Q7_9BILA</name>
<dbReference type="AlphaFoldDB" id="A0A914V5Q7"/>
<evidence type="ECO:0000256" key="1">
    <source>
        <dbReference type="SAM" id="MobiDB-lite"/>
    </source>
</evidence>
<organism evidence="2 3">
    <name type="scientific">Plectus sambesii</name>
    <dbReference type="NCBI Taxonomy" id="2011161"/>
    <lineage>
        <taxon>Eukaryota</taxon>
        <taxon>Metazoa</taxon>
        <taxon>Ecdysozoa</taxon>
        <taxon>Nematoda</taxon>
        <taxon>Chromadorea</taxon>
        <taxon>Plectida</taxon>
        <taxon>Plectina</taxon>
        <taxon>Plectoidea</taxon>
        <taxon>Plectidae</taxon>
        <taxon>Plectus</taxon>
    </lineage>
</organism>
<dbReference type="Proteomes" id="UP000887566">
    <property type="component" value="Unplaced"/>
</dbReference>
<evidence type="ECO:0000313" key="3">
    <source>
        <dbReference type="WBParaSite" id="PSAMB.scaffold1567size29920.g13815.t1"/>
    </source>
</evidence>
<feature type="compositionally biased region" description="Basic residues" evidence="1">
    <location>
        <begin position="102"/>
        <end position="114"/>
    </location>
</feature>
<sequence>MPGRPFAGAGDYGRRASMGGAKDARAFVKPSAPAVLPSRRSALNLAARSVRPRRRNPPVAPIDHCPLPPAAQLLSSPQLLPSRRRHHRPFVPIAPHRAAPLLRRRQRRRVKTKTRPAPDYPSNHRTSCSDVASRYVCVQ</sequence>
<keyword evidence="2" id="KW-1185">Reference proteome</keyword>
<protein>
    <submittedName>
        <fullName evidence="3">Uncharacterized protein</fullName>
    </submittedName>
</protein>
<reference evidence="3" key="1">
    <citation type="submission" date="2022-11" db="UniProtKB">
        <authorList>
            <consortium name="WormBaseParasite"/>
        </authorList>
    </citation>
    <scope>IDENTIFICATION</scope>
</reference>
<feature type="region of interest" description="Disordered" evidence="1">
    <location>
        <begin position="75"/>
        <end position="127"/>
    </location>
</feature>
<proteinExistence type="predicted"/>
<accession>A0A914V5Q7</accession>
<evidence type="ECO:0000313" key="2">
    <source>
        <dbReference type="Proteomes" id="UP000887566"/>
    </source>
</evidence>
<feature type="region of interest" description="Disordered" evidence="1">
    <location>
        <begin position="1"/>
        <end position="20"/>
    </location>
</feature>
<dbReference type="WBParaSite" id="PSAMB.scaffold1567size29920.g13815.t1">
    <property type="protein sequence ID" value="PSAMB.scaffold1567size29920.g13815.t1"/>
    <property type="gene ID" value="PSAMB.scaffold1567size29920.g13815"/>
</dbReference>